<gene>
    <name evidence="1" type="ORF">BaRGS_00034213</name>
</gene>
<evidence type="ECO:0000313" key="2">
    <source>
        <dbReference type="Proteomes" id="UP001519460"/>
    </source>
</evidence>
<dbReference type="EMBL" id="JACVVK020000433">
    <property type="protein sequence ID" value="KAK7474568.1"/>
    <property type="molecule type" value="Genomic_DNA"/>
</dbReference>
<evidence type="ECO:0000313" key="1">
    <source>
        <dbReference type="EMBL" id="KAK7474568.1"/>
    </source>
</evidence>
<keyword evidence="2" id="KW-1185">Reference proteome</keyword>
<organism evidence="1 2">
    <name type="scientific">Batillaria attramentaria</name>
    <dbReference type="NCBI Taxonomy" id="370345"/>
    <lineage>
        <taxon>Eukaryota</taxon>
        <taxon>Metazoa</taxon>
        <taxon>Spiralia</taxon>
        <taxon>Lophotrochozoa</taxon>
        <taxon>Mollusca</taxon>
        <taxon>Gastropoda</taxon>
        <taxon>Caenogastropoda</taxon>
        <taxon>Sorbeoconcha</taxon>
        <taxon>Cerithioidea</taxon>
        <taxon>Batillariidae</taxon>
        <taxon>Batillaria</taxon>
    </lineage>
</organism>
<protein>
    <submittedName>
        <fullName evidence="1">Uncharacterized protein</fullName>
    </submittedName>
</protein>
<proteinExistence type="predicted"/>
<reference evidence="1 2" key="1">
    <citation type="journal article" date="2023" name="Sci. Data">
        <title>Genome assembly of the Korean intertidal mud-creeper Batillaria attramentaria.</title>
        <authorList>
            <person name="Patra A.K."/>
            <person name="Ho P.T."/>
            <person name="Jun S."/>
            <person name="Lee S.J."/>
            <person name="Kim Y."/>
            <person name="Won Y.J."/>
        </authorList>
    </citation>
    <scope>NUCLEOTIDE SEQUENCE [LARGE SCALE GENOMIC DNA]</scope>
    <source>
        <strain evidence="1">Wonlab-2016</strain>
    </source>
</reference>
<sequence length="138" mass="15565">MIKLPESQIRTVLRPFYGGQIGLGTLRLVRTPSRKLCQEREYRGVQVIKQTTKADWGREAASFKWQRSGGTDVSWQNLTDNQAEANIAGSRLQTKSGSEKCFREASTLIAYLRFVLRISSRGEVRSLVQCERALAPGF</sequence>
<dbReference type="Proteomes" id="UP001519460">
    <property type="component" value="Unassembled WGS sequence"/>
</dbReference>
<accession>A0ABD0JIJ0</accession>
<dbReference type="AlphaFoldDB" id="A0ABD0JIJ0"/>
<comment type="caution">
    <text evidence="1">The sequence shown here is derived from an EMBL/GenBank/DDBJ whole genome shotgun (WGS) entry which is preliminary data.</text>
</comment>
<name>A0ABD0JIJ0_9CAEN</name>